<dbReference type="RefSeq" id="WP_103123669.1">
    <property type="nucleotide sequence ID" value="NZ_DF978422.1"/>
</dbReference>
<evidence type="ECO:0000259" key="1">
    <source>
        <dbReference type="SMART" id="SM00831"/>
    </source>
</evidence>
<dbReference type="InterPro" id="IPR004014">
    <property type="entry name" value="ATPase_P-typ_cation-transptr_N"/>
</dbReference>
<dbReference type="AlphaFoldDB" id="A0A2H6LCA7"/>
<sequence>MNANSHANSHIWTLTPTDVYKTLTTTPQGISEAEANLRLKQSGYNELPEPQTRPLILRFIDQLTHFIPLLSLPGENNRRKTPKVFQGV</sequence>
<name>A0A2H6LCA7_9NOSO</name>
<dbReference type="InterPro" id="IPR023298">
    <property type="entry name" value="ATPase_P-typ_TM_dom_sf"/>
</dbReference>
<dbReference type="Pfam" id="PF00690">
    <property type="entry name" value="Cation_ATPase_N"/>
    <property type="match status" value="1"/>
</dbReference>
<accession>A0A2H6LCA7</accession>
<feature type="domain" description="Cation-transporting P-type ATPase N-terminal" evidence="1">
    <location>
        <begin position="10"/>
        <end position="75"/>
    </location>
</feature>
<protein>
    <submittedName>
        <fullName evidence="2">HAD family hydrolase</fullName>
    </submittedName>
</protein>
<evidence type="ECO:0000313" key="3">
    <source>
        <dbReference type="Proteomes" id="UP000236527"/>
    </source>
</evidence>
<organism evidence="2 3">
    <name type="scientific">Nostoc cycadae WK-1</name>
    <dbReference type="NCBI Taxonomy" id="1861711"/>
    <lineage>
        <taxon>Bacteria</taxon>
        <taxon>Bacillati</taxon>
        <taxon>Cyanobacteriota</taxon>
        <taxon>Cyanophyceae</taxon>
        <taxon>Nostocales</taxon>
        <taxon>Nostocaceae</taxon>
        <taxon>Nostoc</taxon>
    </lineage>
</organism>
<evidence type="ECO:0000313" key="2">
    <source>
        <dbReference type="EMBL" id="GBE90861.1"/>
    </source>
</evidence>
<reference evidence="3" key="1">
    <citation type="journal article" date="2018" name="Genome Announc.">
        <title>Draft Genome Sequence of the Nitrogen-Fixing and Hormogonia-Inducing Cyanobacterium Nostoc cycadae Strain WK-1, Isolated from the Coralloid Roots of Cycas revoluta.</title>
        <authorList>
            <person name="Kanesaki Y."/>
            <person name="Hirose M."/>
            <person name="Hirose Y."/>
            <person name="Fujisawa T."/>
            <person name="Nakamura Y."/>
            <person name="Watanabe S."/>
            <person name="Matsunaga S."/>
            <person name="Uchida H."/>
            <person name="Murakami A."/>
        </authorList>
    </citation>
    <scope>NUCLEOTIDE SEQUENCE [LARGE SCALE GENOMIC DNA]</scope>
    <source>
        <strain evidence="3">WK-1</strain>
    </source>
</reference>
<dbReference type="EMBL" id="BDGE01000010">
    <property type="protein sequence ID" value="GBE90861.1"/>
    <property type="molecule type" value="Genomic_DNA"/>
</dbReference>
<gene>
    <name evidence="2" type="ORF">NCWK1_0581</name>
</gene>
<dbReference type="GO" id="GO:0016787">
    <property type="term" value="F:hydrolase activity"/>
    <property type="evidence" value="ECO:0007669"/>
    <property type="project" value="UniProtKB-KW"/>
</dbReference>
<keyword evidence="2" id="KW-0378">Hydrolase</keyword>
<dbReference type="Proteomes" id="UP000236527">
    <property type="component" value="Unassembled WGS sequence"/>
</dbReference>
<dbReference type="SUPFAM" id="SSF81665">
    <property type="entry name" value="Calcium ATPase, transmembrane domain M"/>
    <property type="match status" value="1"/>
</dbReference>
<keyword evidence="3" id="KW-1185">Reference proteome</keyword>
<dbReference type="SMART" id="SM00831">
    <property type="entry name" value="Cation_ATPase_N"/>
    <property type="match status" value="1"/>
</dbReference>
<proteinExistence type="predicted"/>
<comment type="caution">
    <text evidence="2">The sequence shown here is derived from an EMBL/GenBank/DDBJ whole genome shotgun (WGS) entry which is preliminary data.</text>
</comment>